<dbReference type="Pfam" id="PF14604">
    <property type="entry name" value="SH3_9"/>
    <property type="match status" value="1"/>
</dbReference>
<dbReference type="PROSITE" id="PS50002">
    <property type="entry name" value="SH3"/>
    <property type="match status" value="1"/>
</dbReference>
<dbReference type="SMART" id="SM00326">
    <property type="entry name" value="SH3"/>
    <property type="match status" value="1"/>
</dbReference>
<feature type="domain" description="SH3" evidence="3">
    <location>
        <begin position="46"/>
        <end position="105"/>
    </location>
</feature>
<evidence type="ECO:0000313" key="5">
    <source>
        <dbReference type="Proteomes" id="UP001454036"/>
    </source>
</evidence>
<reference evidence="4 5" key="1">
    <citation type="submission" date="2024-01" db="EMBL/GenBank/DDBJ databases">
        <title>The complete chloroplast genome sequence of Lithospermum erythrorhizon: insights into the phylogenetic relationship among Boraginaceae species and the maternal lineages of purple gromwells.</title>
        <authorList>
            <person name="Okada T."/>
            <person name="Watanabe K."/>
        </authorList>
    </citation>
    <scope>NUCLEOTIDE SEQUENCE [LARGE SCALE GENOMIC DNA]</scope>
</reference>
<gene>
    <name evidence="4" type="ORF">LIER_04622</name>
</gene>
<keyword evidence="5" id="KW-1185">Reference proteome</keyword>
<dbReference type="EMBL" id="BAABME010000602">
    <property type="protein sequence ID" value="GAA0144091.1"/>
    <property type="molecule type" value="Genomic_DNA"/>
</dbReference>
<evidence type="ECO:0000256" key="2">
    <source>
        <dbReference type="PROSITE-ProRule" id="PRU00192"/>
    </source>
</evidence>
<evidence type="ECO:0000313" key="4">
    <source>
        <dbReference type="EMBL" id="GAA0144091.1"/>
    </source>
</evidence>
<dbReference type="Proteomes" id="UP001454036">
    <property type="component" value="Unassembled WGS sequence"/>
</dbReference>
<dbReference type="Gene3D" id="2.30.30.40">
    <property type="entry name" value="SH3 Domains"/>
    <property type="match status" value="1"/>
</dbReference>
<organism evidence="4 5">
    <name type="scientific">Lithospermum erythrorhizon</name>
    <name type="common">Purple gromwell</name>
    <name type="synonym">Lithospermum officinale var. erythrorhizon</name>
    <dbReference type="NCBI Taxonomy" id="34254"/>
    <lineage>
        <taxon>Eukaryota</taxon>
        <taxon>Viridiplantae</taxon>
        <taxon>Streptophyta</taxon>
        <taxon>Embryophyta</taxon>
        <taxon>Tracheophyta</taxon>
        <taxon>Spermatophyta</taxon>
        <taxon>Magnoliopsida</taxon>
        <taxon>eudicotyledons</taxon>
        <taxon>Gunneridae</taxon>
        <taxon>Pentapetalae</taxon>
        <taxon>asterids</taxon>
        <taxon>lamiids</taxon>
        <taxon>Boraginales</taxon>
        <taxon>Boraginaceae</taxon>
        <taxon>Boraginoideae</taxon>
        <taxon>Lithospermeae</taxon>
        <taxon>Lithospermum</taxon>
    </lineage>
</organism>
<protein>
    <submittedName>
        <fullName evidence="4">Scaffold/adaptor protein</fullName>
    </submittedName>
</protein>
<dbReference type="InterPro" id="IPR001452">
    <property type="entry name" value="SH3_domain"/>
</dbReference>
<dbReference type="AlphaFoldDB" id="A0AAV3NYC1"/>
<sequence>MVEGERTFFERVAAILGQVEAEMVSERQQKEGAPPVLPPNHFPDKIKYFVAEAVHAFDAELDKELSLEVGDYVVVRKISPSGRSEGECRGRAGWFPSSYVEKRHRTPTSYTTGEVY</sequence>
<accession>A0AAV3NYC1</accession>
<dbReference type="InterPro" id="IPR036028">
    <property type="entry name" value="SH3-like_dom_sf"/>
</dbReference>
<evidence type="ECO:0000259" key="3">
    <source>
        <dbReference type="PROSITE" id="PS50002"/>
    </source>
</evidence>
<proteinExistence type="predicted"/>
<dbReference type="SUPFAM" id="SSF50044">
    <property type="entry name" value="SH3-domain"/>
    <property type="match status" value="1"/>
</dbReference>
<evidence type="ECO:0000256" key="1">
    <source>
        <dbReference type="ARBA" id="ARBA00022443"/>
    </source>
</evidence>
<comment type="caution">
    <text evidence="4">The sequence shown here is derived from an EMBL/GenBank/DDBJ whole genome shotgun (WGS) entry which is preliminary data.</text>
</comment>
<name>A0AAV3NYC1_LITER</name>
<keyword evidence="1 2" id="KW-0728">SH3 domain</keyword>